<keyword evidence="1" id="KW-0560">Oxidoreductase</keyword>
<dbReference type="AlphaFoldDB" id="A0AAE9VMT4"/>
<dbReference type="RefSeq" id="WP_269817625.1">
    <property type="nucleotide sequence ID" value="NZ_CP114976.1"/>
</dbReference>
<dbReference type="Pfam" id="PF08803">
    <property type="entry name" value="ydhR"/>
    <property type="match status" value="1"/>
</dbReference>
<reference evidence="1 2" key="1">
    <citation type="submission" date="2022-12" db="EMBL/GenBank/DDBJ databases">
        <title>Coexistence and Characterization of a Novel Tigecycline Resistance gene tet(X) variant and blaNDM-1 in a Pseudomonas caeni Isolate of Chicken Origin.</title>
        <authorList>
            <person name="Lu X."/>
            <person name="Zhang L."/>
            <person name="Li R."/>
            <person name="Wang Z."/>
        </authorList>
    </citation>
    <scope>NUCLEOTIDE SEQUENCE [LARGE SCALE GENOMIC DNA]</scope>
    <source>
        <strain evidence="1 2">CE14</strain>
    </source>
</reference>
<name>A0AAE9VMT4_9GAMM</name>
<dbReference type="EMBL" id="CP114976">
    <property type="protein sequence ID" value="WBE24682.1"/>
    <property type="molecule type" value="Genomic_DNA"/>
</dbReference>
<dbReference type="NCBIfam" id="NF008333">
    <property type="entry name" value="PRK11118.1"/>
    <property type="match status" value="1"/>
</dbReference>
<evidence type="ECO:0000313" key="1">
    <source>
        <dbReference type="EMBL" id="WBE24682.1"/>
    </source>
</evidence>
<sequence>MQTILQIDFPFVGPFAEEMHQAMQALAESIIEEPGLIWKIWTENPSTQEAGGIYLFSDEQSAQNYLAMHSARLTASGVTDIRAKLFAVNAPLSQICQGPIQ</sequence>
<dbReference type="GO" id="GO:0004497">
    <property type="term" value="F:monooxygenase activity"/>
    <property type="evidence" value="ECO:0007669"/>
    <property type="project" value="UniProtKB-KW"/>
</dbReference>
<keyword evidence="2" id="KW-1185">Reference proteome</keyword>
<dbReference type="PANTHER" id="PTHR39169">
    <property type="match status" value="1"/>
</dbReference>
<keyword evidence="1" id="KW-0503">Monooxygenase</keyword>
<dbReference type="InterPro" id="IPR014910">
    <property type="entry name" value="YdhR"/>
</dbReference>
<evidence type="ECO:0000313" key="2">
    <source>
        <dbReference type="Proteomes" id="UP001212189"/>
    </source>
</evidence>
<dbReference type="KEGG" id="dce:O6P33_09940"/>
<dbReference type="InterPro" id="IPR011008">
    <property type="entry name" value="Dimeric_a/b-barrel"/>
</dbReference>
<organism evidence="1 2">
    <name type="scientific">Denitrificimonas caeni</name>
    <dbReference type="NCBI Taxonomy" id="521720"/>
    <lineage>
        <taxon>Bacteria</taxon>
        <taxon>Pseudomonadati</taxon>
        <taxon>Pseudomonadota</taxon>
        <taxon>Gammaproteobacteria</taxon>
        <taxon>Pseudomonadales</taxon>
        <taxon>Pseudomonadaceae</taxon>
        <taxon>Denitrificimonas</taxon>
    </lineage>
</organism>
<proteinExistence type="predicted"/>
<protein>
    <submittedName>
        <fullName evidence="1">Monooxygenase</fullName>
    </submittedName>
</protein>
<dbReference type="Gene3D" id="3.30.70.100">
    <property type="match status" value="1"/>
</dbReference>
<dbReference type="SUPFAM" id="SSF54909">
    <property type="entry name" value="Dimeric alpha+beta barrel"/>
    <property type="match status" value="1"/>
</dbReference>
<dbReference type="Proteomes" id="UP001212189">
    <property type="component" value="Chromosome"/>
</dbReference>
<accession>A0AAE9VMT4</accession>
<dbReference type="PANTHER" id="PTHR39169:SF1">
    <property type="entry name" value="MONOOXYGENASE YDHR-RELATED"/>
    <property type="match status" value="1"/>
</dbReference>
<gene>
    <name evidence="1" type="ORF">O6P33_09940</name>
</gene>